<dbReference type="Pfam" id="PF01609">
    <property type="entry name" value="DDE_Tnp_1"/>
    <property type="match status" value="1"/>
</dbReference>
<evidence type="ECO:0000256" key="1">
    <source>
        <dbReference type="SAM" id="MobiDB-lite"/>
    </source>
</evidence>
<dbReference type="InterPro" id="IPR002559">
    <property type="entry name" value="Transposase_11"/>
</dbReference>
<feature type="non-terminal residue" evidence="3">
    <location>
        <position position="162"/>
    </location>
</feature>
<accession>A0ABV9RTC8</accession>
<dbReference type="PANTHER" id="PTHR30007">
    <property type="entry name" value="PHP DOMAIN PROTEIN"/>
    <property type="match status" value="1"/>
</dbReference>
<gene>
    <name evidence="3" type="ORF">ACFPEL_30600</name>
</gene>
<protein>
    <submittedName>
        <fullName evidence="3">IS5 family transposase</fullName>
    </submittedName>
</protein>
<evidence type="ECO:0000313" key="4">
    <source>
        <dbReference type="Proteomes" id="UP001595909"/>
    </source>
</evidence>
<feature type="domain" description="Transposase IS4-like" evidence="2">
    <location>
        <begin position="16"/>
        <end position="159"/>
    </location>
</feature>
<comment type="caution">
    <text evidence="3">The sequence shown here is derived from an EMBL/GenBank/DDBJ whole genome shotgun (WGS) entry which is preliminary data.</text>
</comment>
<organism evidence="3 4">
    <name type="scientific">Actinomycetospora chibensis</name>
    <dbReference type="NCBI Taxonomy" id="663606"/>
    <lineage>
        <taxon>Bacteria</taxon>
        <taxon>Bacillati</taxon>
        <taxon>Actinomycetota</taxon>
        <taxon>Actinomycetes</taxon>
        <taxon>Pseudonocardiales</taxon>
        <taxon>Pseudonocardiaceae</taxon>
        <taxon>Actinomycetospora</taxon>
    </lineage>
</organism>
<keyword evidence="4" id="KW-1185">Reference proteome</keyword>
<evidence type="ECO:0000313" key="3">
    <source>
        <dbReference type="EMBL" id="MFC4836784.1"/>
    </source>
</evidence>
<name>A0ABV9RTC8_9PSEU</name>
<dbReference type="Proteomes" id="UP001595909">
    <property type="component" value="Unassembled WGS sequence"/>
</dbReference>
<dbReference type="NCBIfam" id="NF033580">
    <property type="entry name" value="transpos_IS5_3"/>
    <property type="match status" value="1"/>
</dbReference>
<feature type="region of interest" description="Disordered" evidence="1">
    <location>
        <begin position="1"/>
        <end position="25"/>
    </location>
</feature>
<dbReference type="PANTHER" id="PTHR30007:SF1">
    <property type="entry name" value="BLR1914 PROTEIN"/>
    <property type="match status" value="1"/>
</dbReference>
<evidence type="ECO:0000259" key="2">
    <source>
        <dbReference type="Pfam" id="PF01609"/>
    </source>
</evidence>
<feature type="region of interest" description="Disordered" evidence="1">
    <location>
        <begin position="106"/>
        <end position="126"/>
    </location>
</feature>
<dbReference type="EMBL" id="JBHSIM010000077">
    <property type="protein sequence ID" value="MFC4836784.1"/>
    <property type="molecule type" value="Genomic_DNA"/>
</dbReference>
<dbReference type="RefSeq" id="WP_345333050.1">
    <property type="nucleotide sequence ID" value="NZ_BAABHN010000077.1"/>
</dbReference>
<sequence length="162" mass="17770">MGPWSAAQRRNDEPGNHAIGRSRGGLTTKTHALVDGHGRPLVIAVTPGQAGDSPQLVRLLDELAVDRLGRGRARSTPVALRADKAYSSRAHRALLRRRGVAAVIPEPDDQKRNRARRGSRGGRPVGFDAADYKNRNVVERGFNLLKGWRGLATRYDKHALVF</sequence>
<proteinExistence type="predicted"/>
<reference evidence="4" key="1">
    <citation type="journal article" date="2019" name="Int. J. Syst. Evol. Microbiol.">
        <title>The Global Catalogue of Microorganisms (GCM) 10K type strain sequencing project: providing services to taxonomists for standard genome sequencing and annotation.</title>
        <authorList>
            <consortium name="The Broad Institute Genomics Platform"/>
            <consortium name="The Broad Institute Genome Sequencing Center for Infectious Disease"/>
            <person name="Wu L."/>
            <person name="Ma J."/>
        </authorList>
    </citation>
    <scope>NUCLEOTIDE SEQUENCE [LARGE SCALE GENOMIC DNA]</scope>
    <source>
        <strain evidence="4">CCUG 50347</strain>
    </source>
</reference>